<dbReference type="InterPro" id="IPR037914">
    <property type="entry name" value="SpoVT-AbrB_sf"/>
</dbReference>
<sequence length="81" mass="9425">MKISIIAIGNSKGIRLSKTMLEKYQIEDSIELILQEDCIVLKPIQKARKGWAEAFQQMSENQEDQLLIPDVFEDESLEEWK</sequence>
<keyword evidence="2" id="KW-1185">Reference proteome</keyword>
<comment type="caution">
    <text evidence="1">The sequence shown here is derived from an EMBL/GenBank/DDBJ whole genome shotgun (WGS) entry which is preliminary data.</text>
</comment>
<gene>
    <name evidence="1" type="ORF">G9H61_04720</name>
</gene>
<reference evidence="1 2" key="1">
    <citation type="submission" date="2020-03" db="EMBL/GenBank/DDBJ databases">
        <authorList>
            <person name="Pitt A."/>
            <person name="Hahn M.W."/>
        </authorList>
    </citation>
    <scope>NUCLEOTIDE SEQUENCE [LARGE SCALE GENOMIC DNA]</scope>
    <source>
        <strain evidence="1 2">5A-MARBSE</strain>
    </source>
</reference>
<keyword evidence="1" id="KW-0238">DNA-binding</keyword>
<protein>
    <submittedName>
        <fullName evidence="1">AbrB/MazE/SpoVT family DNA-binding domain-containing protein</fullName>
    </submittedName>
</protein>
<evidence type="ECO:0000313" key="1">
    <source>
        <dbReference type="EMBL" id="MCZ2474735.1"/>
    </source>
</evidence>
<dbReference type="GO" id="GO:0003677">
    <property type="term" value="F:DNA binding"/>
    <property type="evidence" value="ECO:0007669"/>
    <property type="project" value="UniProtKB-KW"/>
</dbReference>
<name>A0ABT4JG81_9BACT</name>
<dbReference type="SUPFAM" id="SSF89447">
    <property type="entry name" value="AbrB/MazE/MraZ-like"/>
    <property type="match status" value="1"/>
</dbReference>
<dbReference type="EMBL" id="JAANOH010000002">
    <property type="protein sequence ID" value="MCZ2474735.1"/>
    <property type="molecule type" value="Genomic_DNA"/>
</dbReference>
<organism evidence="1 2">
    <name type="scientific">Aquirufa ecclesiirivi</name>
    <dbReference type="NCBI Taxonomy" id="2715124"/>
    <lineage>
        <taxon>Bacteria</taxon>
        <taxon>Pseudomonadati</taxon>
        <taxon>Bacteroidota</taxon>
        <taxon>Cytophagia</taxon>
        <taxon>Cytophagales</taxon>
        <taxon>Flectobacillaceae</taxon>
        <taxon>Aquirufa</taxon>
    </lineage>
</organism>
<dbReference type="RefSeq" id="WP_269004708.1">
    <property type="nucleotide sequence ID" value="NZ_JAANOH010000002.1"/>
</dbReference>
<evidence type="ECO:0000313" key="2">
    <source>
        <dbReference type="Proteomes" id="UP001321186"/>
    </source>
</evidence>
<accession>A0ABT4JG81</accession>
<dbReference type="Proteomes" id="UP001321186">
    <property type="component" value="Unassembled WGS sequence"/>
</dbReference>
<dbReference type="Gene3D" id="2.10.260.10">
    <property type="match status" value="1"/>
</dbReference>
<proteinExistence type="predicted"/>